<dbReference type="GO" id="GO:0016491">
    <property type="term" value="F:oxidoreductase activity"/>
    <property type="evidence" value="ECO:0007669"/>
    <property type="project" value="UniProtKB-KW"/>
</dbReference>
<dbReference type="Pfam" id="PF00106">
    <property type="entry name" value="adh_short"/>
    <property type="match status" value="1"/>
</dbReference>
<dbReference type="PANTHER" id="PTHR43976">
    <property type="entry name" value="SHORT CHAIN DEHYDROGENASE"/>
    <property type="match status" value="1"/>
</dbReference>
<dbReference type="SMR" id="A0A5M7BK75"/>
<evidence type="ECO:0000313" key="4">
    <source>
        <dbReference type="EMBL" id="KAA5829473.1"/>
    </source>
</evidence>
<dbReference type="InterPro" id="IPR002347">
    <property type="entry name" value="SDR_fam"/>
</dbReference>
<dbReference type="NCBIfam" id="NF006114">
    <property type="entry name" value="PRK08263.1"/>
    <property type="match status" value="1"/>
</dbReference>
<dbReference type="EMBL" id="VWPH01000012">
    <property type="protein sequence ID" value="KAA5829473.1"/>
    <property type="molecule type" value="Genomic_DNA"/>
</dbReference>
<dbReference type="InterPro" id="IPR051911">
    <property type="entry name" value="SDR_oxidoreductase"/>
</dbReference>
<dbReference type="Proteomes" id="UP000323946">
    <property type="component" value="Unassembled WGS sequence"/>
</dbReference>
<keyword evidence="5" id="KW-1185">Reference proteome</keyword>
<dbReference type="OrthoDB" id="9792003at2"/>
<evidence type="ECO:0000256" key="3">
    <source>
        <dbReference type="RuleBase" id="RU000363"/>
    </source>
</evidence>
<dbReference type="PRINTS" id="PR00080">
    <property type="entry name" value="SDRFAMILY"/>
</dbReference>
<dbReference type="SUPFAM" id="SSF51735">
    <property type="entry name" value="NAD(P)-binding Rossmann-fold domains"/>
    <property type="match status" value="1"/>
</dbReference>
<comment type="similarity">
    <text evidence="1 3">Belongs to the short-chain dehydrogenases/reductases (SDR) family.</text>
</comment>
<evidence type="ECO:0000313" key="5">
    <source>
        <dbReference type="Proteomes" id="UP000323946"/>
    </source>
</evidence>
<dbReference type="InterPro" id="IPR036291">
    <property type="entry name" value="NAD(P)-bd_dom_sf"/>
</dbReference>
<dbReference type="CDD" id="cd05374">
    <property type="entry name" value="17beta-HSD-like_SDR_c"/>
    <property type="match status" value="1"/>
</dbReference>
<comment type="caution">
    <text evidence="4">The sequence shown here is derived from an EMBL/GenBank/DDBJ whole genome shotgun (WGS) entry which is preliminary data.</text>
</comment>
<protein>
    <submittedName>
        <fullName evidence="4">SDR family NAD(P)-dependent oxidoreductase</fullName>
    </submittedName>
</protein>
<dbReference type="AlphaFoldDB" id="A0A5M7BK75"/>
<dbReference type="PANTHER" id="PTHR43976:SF16">
    <property type="entry name" value="SHORT-CHAIN DEHYDROGENASE_REDUCTASE FAMILY PROTEIN"/>
    <property type="match status" value="1"/>
</dbReference>
<keyword evidence="2" id="KW-0560">Oxidoreductase</keyword>
<proteinExistence type="inferred from homology"/>
<dbReference type="RefSeq" id="WP_150069115.1">
    <property type="nucleotide sequence ID" value="NZ_JBEPDJ010000030.1"/>
</dbReference>
<dbReference type="Gene3D" id="3.40.50.720">
    <property type="entry name" value="NAD(P)-binding Rossmann-like Domain"/>
    <property type="match status" value="1"/>
</dbReference>
<organism evidence="4 5">
    <name type="scientific">Saccharopolyspora hirsuta</name>
    <dbReference type="NCBI Taxonomy" id="1837"/>
    <lineage>
        <taxon>Bacteria</taxon>
        <taxon>Bacillati</taxon>
        <taxon>Actinomycetota</taxon>
        <taxon>Actinomycetes</taxon>
        <taxon>Pseudonocardiales</taxon>
        <taxon>Pseudonocardiaceae</taxon>
        <taxon>Saccharopolyspora</taxon>
    </lineage>
</organism>
<accession>A0A5M7BK75</accession>
<sequence>MREPRTWFITGAARGLGRAFTEAALAAGDQVVGIARDVAPLDELVATSGGGLVAFPLDVSDRAAVFAGVERAVAAFGRLDVVVNNAGGSFLGMIEEVTEEQARAHLDTNFFGALWVSQAVVPHLRAQGSGHILAVSSMGPFGGFAAAGLYGAGKAALDSMSEALAMEVERFGIKVTILGPGGYRTDLFTRGLTTTEEHEAYAPLREWLQTLWTESEDFDPAKAAEVVLEVVNMPEPPKRLILGSAAYDMVAEMNRSLTEELAKWEPLSRKAE</sequence>
<name>A0A5M7BK75_SACHI</name>
<evidence type="ECO:0000256" key="2">
    <source>
        <dbReference type="ARBA" id="ARBA00023002"/>
    </source>
</evidence>
<evidence type="ECO:0000256" key="1">
    <source>
        <dbReference type="ARBA" id="ARBA00006484"/>
    </source>
</evidence>
<dbReference type="InterPro" id="IPR020904">
    <property type="entry name" value="Sc_DH/Rdtase_CS"/>
</dbReference>
<dbReference type="PRINTS" id="PR00081">
    <property type="entry name" value="GDHRDH"/>
</dbReference>
<dbReference type="PROSITE" id="PS00061">
    <property type="entry name" value="ADH_SHORT"/>
    <property type="match status" value="1"/>
</dbReference>
<reference evidence="4 5" key="1">
    <citation type="submission" date="2019-09" db="EMBL/GenBank/DDBJ databases">
        <title>Draft genome sequence of the thermophilic Saccharopolyspora hirsuta VKM Ac-666T.</title>
        <authorList>
            <person name="Lobastova T.G."/>
            <person name="Fokina V."/>
            <person name="Bragin E.Y."/>
            <person name="Shtratnikova V.Y."/>
            <person name="Starodumova I.P."/>
            <person name="Tarlachkov S.V."/>
            <person name="Donova M.V."/>
        </authorList>
    </citation>
    <scope>NUCLEOTIDE SEQUENCE [LARGE SCALE GENOMIC DNA]</scope>
    <source>
        <strain evidence="4 5">VKM Ac-666</strain>
    </source>
</reference>
<gene>
    <name evidence="4" type="ORF">F1721_24405</name>
</gene>